<dbReference type="Pfam" id="PF17101">
    <property type="entry name" value="Stealth_CR1"/>
    <property type="match status" value="1"/>
</dbReference>
<comment type="caution">
    <text evidence="6">The sequence shown here is derived from an EMBL/GenBank/DDBJ whole genome shotgun (WGS) entry which is preliminary data.</text>
</comment>
<feature type="domain" description="Stealth protein CR4 conserved region 4" evidence="5">
    <location>
        <begin position="734"/>
        <end position="777"/>
    </location>
</feature>
<evidence type="ECO:0000259" key="5">
    <source>
        <dbReference type="Pfam" id="PF17103"/>
    </source>
</evidence>
<reference evidence="6" key="1">
    <citation type="submission" date="2023-02" db="EMBL/GenBank/DDBJ databases">
        <title>Identification and recombinant expression of a fungal hydrolase from Papiliotrema laurentii that hydrolyzes apple cutin and clears colloidal polyester polyurethane.</title>
        <authorList>
            <consortium name="DOE Joint Genome Institute"/>
            <person name="Roman V.A."/>
            <person name="Bojanowski C."/>
            <person name="Crable B.R."/>
            <person name="Wagner D.N."/>
            <person name="Hung C.S."/>
            <person name="Nadeau L.J."/>
            <person name="Schratz L."/>
            <person name="Haridas S."/>
            <person name="Pangilinan J."/>
            <person name="Lipzen A."/>
            <person name="Na H."/>
            <person name="Yan M."/>
            <person name="Ng V."/>
            <person name="Grigoriev I.V."/>
            <person name="Spatafora J.W."/>
            <person name="Barlow D."/>
            <person name="Biffinger J."/>
            <person name="Kelley-Loughnane N."/>
            <person name="Varaljay V.A."/>
            <person name="Crookes-Goodson W.J."/>
        </authorList>
    </citation>
    <scope>NUCLEOTIDE SEQUENCE</scope>
    <source>
        <strain evidence="6">5307AH</strain>
    </source>
</reference>
<dbReference type="AlphaFoldDB" id="A0AAD9CW89"/>
<dbReference type="InterPro" id="IPR031357">
    <property type="entry name" value="Stealth_CR3"/>
</dbReference>
<keyword evidence="1" id="KW-0808">Transferase</keyword>
<organism evidence="6 7">
    <name type="scientific">Papiliotrema laurentii</name>
    <name type="common">Cryptococcus laurentii</name>
    <dbReference type="NCBI Taxonomy" id="5418"/>
    <lineage>
        <taxon>Eukaryota</taxon>
        <taxon>Fungi</taxon>
        <taxon>Dikarya</taxon>
        <taxon>Basidiomycota</taxon>
        <taxon>Agaricomycotina</taxon>
        <taxon>Tremellomycetes</taxon>
        <taxon>Tremellales</taxon>
        <taxon>Rhynchogastremaceae</taxon>
        <taxon>Papiliotrema</taxon>
    </lineage>
</organism>
<dbReference type="InterPro" id="IPR031356">
    <property type="entry name" value="Stealth_CR4"/>
</dbReference>
<accession>A0AAD9CW89</accession>
<proteinExistence type="predicted"/>
<dbReference type="Pfam" id="PF17102">
    <property type="entry name" value="Stealth_CR3"/>
    <property type="match status" value="1"/>
</dbReference>
<dbReference type="PANTHER" id="PTHR24045">
    <property type="match status" value="1"/>
</dbReference>
<feature type="compositionally biased region" description="Basic and acidic residues" evidence="2">
    <location>
        <begin position="116"/>
        <end position="136"/>
    </location>
</feature>
<gene>
    <name evidence="6" type="ORF">DB88DRAFT_468143</name>
</gene>
<feature type="region of interest" description="Disordered" evidence="2">
    <location>
        <begin position="1"/>
        <end position="50"/>
    </location>
</feature>
<dbReference type="EMBL" id="JAODAN010000010">
    <property type="protein sequence ID" value="KAK1921788.1"/>
    <property type="molecule type" value="Genomic_DNA"/>
</dbReference>
<sequence length="777" mass="89130">MRSSSANRLNLAPENDSFTSSFNPTLPTSPRSRRSRSPRSHTGNPAPARVTHRIPHVLRSLFTPRVLSPLLLWSLLVYLVHNFLIPLPVPGLSLKSAKPAADEYFLSTSFPPPPSRRGDDSLDSVDPRYRPHRPLDPPEAPFPRLRPTRFLPPRCMEQWFADGETTCGSIELGPEEQLDATWLWVNGTDPRWRESLIEARNKAGVYSPEHHFREQNELVYSMRSVLNALPDKIKTFHLIVADFAFRVPEDLNLLPEQVIEKLRASGSQQVEQELEKEWRVAQTPTWLDFSKREGHPTLRYASHSEIFHLPTYDRDGQTMELGEHEWREQQWREKALPSFNSMSIESRVGWLHGLTDVTLSLNDDFFLLKPHAVSDFHSPLYGSVIRFDPGFNSQVKPKLDKNLFNEAGENGGLYHANWLLSQRFPKRLRPYFAHVPKVITRGLHHEASLMFAEAIATSSSRRFREMTVGHGDVQMQWLLSSLRVERWREALLWTYVVANMGTRQGYWGDHARDEIRDMFGLTSTDDDVIQIEVHKGERWTLEPGRLRRIFEQAGWEPPKATEFLFSSMDGHMPPLLRPGTSPSVNNKCLLDLDRCFGSFWSRAENTTSADMFTRLTFQYPDCGDCMIMALVTASGPLGLSAFLPPKGTIVTSPPPDGPLPRYLPPPHLPLTPTWHEADFSLHSVLSTTSLPEEQVDMREYTMKLLSRYQYLSGQSTHHFHMLRTADQAIKVFRMINSNPSVSILGLNDDIESGYDQVVRTMNDWFESRWPEKAPWER</sequence>
<feature type="compositionally biased region" description="Polar residues" evidence="2">
    <location>
        <begin position="16"/>
        <end position="28"/>
    </location>
</feature>
<dbReference type="InterPro" id="IPR047141">
    <property type="entry name" value="Stealth"/>
</dbReference>
<evidence type="ECO:0000256" key="2">
    <source>
        <dbReference type="SAM" id="MobiDB-lite"/>
    </source>
</evidence>
<evidence type="ECO:0000256" key="1">
    <source>
        <dbReference type="ARBA" id="ARBA00022679"/>
    </source>
</evidence>
<evidence type="ECO:0000259" key="3">
    <source>
        <dbReference type="Pfam" id="PF17101"/>
    </source>
</evidence>
<dbReference type="Proteomes" id="UP001182556">
    <property type="component" value="Unassembled WGS sequence"/>
</dbReference>
<keyword evidence="7" id="KW-1185">Reference proteome</keyword>
<feature type="region of interest" description="Disordered" evidence="2">
    <location>
        <begin position="105"/>
        <end position="143"/>
    </location>
</feature>
<dbReference type="GO" id="GO:0005794">
    <property type="term" value="C:Golgi apparatus"/>
    <property type="evidence" value="ECO:0007669"/>
    <property type="project" value="TreeGrafter"/>
</dbReference>
<dbReference type="PANTHER" id="PTHR24045:SF0">
    <property type="entry name" value="N-ACETYLGLUCOSAMINE-1-PHOSPHOTRANSFERASE SUBUNITS ALPHA_BETA"/>
    <property type="match status" value="1"/>
</dbReference>
<evidence type="ECO:0000259" key="4">
    <source>
        <dbReference type="Pfam" id="PF17102"/>
    </source>
</evidence>
<dbReference type="InterPro" id="IPR031358">
    <property type="entry name" value="Stealth_CR1"/>
</dbReference>
<feature type="domain" description="Stealth protein CR1 conserved region 1" evidence="3">
    <location>
        <begin position="179"/>
        <end position="202"/>
    </location>
</feature>
<dbReference type="Pfam" id="PF17103">
    <property type="entry name" value="Stealth_CR4"/>
    <property type="match status" value="1"/>
</dbReference>
<feature type="domain" description="Stealth protein CR3 conserved region 3" evidence="4">
    <location>
        <begin position="433"/>
        <end position="481"/>
    </location>
</feature>
<evidence type="ECO:0000313" key="7">
    <source>
        <dbReference type="Proteomes" id="UP001182556"/>
    </source>
</evidence>
<name>A0AAD9CW89_PAPLA</name>
<protein>
    <submittedName>
        <fullName evidence="6">Uncharacterized protein</fullName>
    </submittedName>
</protein>
<dbReference type="GO" id="GO:0046835">
    <property type="term" value="P:carbohydrate phosphorylation"/>
    <property type="evidence" value="ECO:0007669"/>
    <property type="project" value="TreeGrafter"/>
</dbReference>
<evidence type="ECO:0000313" key="6">
    <source>
        <dbReference type="EMBL" id="KAK1921788.1"/>
    </source>
</evidence>
<dbReference type="GO" id="GO:0003976">
    <property type="term" value="F:UDP-N-acetylglucosamine-lysosomal-enzyme N-acetylglucosaminephosphotransferase activity"/>
    <property type="evidence" value="ECO:0007669"/>
    <property type="project" value="TreeGrafter"/>
</dbReference>